<evidence type="ECO:0000313" key="2">
    <source>
        <dbReference type="Proteomes" id="UP000008075"/>
    </source>
</evidence>
<dbReference type="STRING" id="406817.XNC1_3317"/>
<protein>
    <submittedName>
        <fullName evidence="1">Uncharacterized protein</fullName>
    </submittedName>
</protein>
<dbReference type="KEGG" id="xne:XNC1_3317"/>
<organism evidence="1 2">
    <name type="scientific">Xenorhabdus nematophila (strain ATCC 19061 / DSM 3370 / CCUG 14189 / LMG 1036 / NCIMB 9965 / AN6)</name>
    <dbReference type="NCBI Taxonomy" id="406817"/>
    <lineage>
        <taxon>Bacteria</taxon>
        <taxon>Pseudomonadati</taxon>
        <taxon>Pseudomonadota</taxon>
        <taxon>Gammaproteobacteria</taxon>
        <taxon>Enterobacterales</taxon>
        <taxon>Morganellaceae</taxon>
        <taxon>Xenorhabdus</taxon>
    </lineage>
</organism>
<accession>D3VLP3</accession>
<evidence type="ECO:0000313" key="1">
    <source>
        <dbReference type="EMBL" id="CBJ91369.1"/>
    </source>
</evidence>
<dbReference type="RefSeq" id="WP_013184963.1">
    <property type="nucleotide sequence ID" value="NC_014228.1"/>
</dbReference>
<dbReference type="Proteomes" id="UP000008075">
    <property type="component" value="Chromosome"/>
</dbReference>
<gene>
    <name evidence="1" type="ordered locus">XNC1_3317</name>
</gene>
<proteinExistence type="predicted"/>
<dbReference type="HOGENOM" id="CLU_2940875_0_0_6"/>
<reference evidence="1 2" key="1">
    <citation type="journal article" date="2011" name="PLoS ONE">
        <title>The entomopathogenic bacterial endosymbionts xenorhabdus and photorhabdus: convergent lifestyles from divergent genomes.</title>
        <authorList>
            <person name="Chaston J.M."/>
            <person name="Suen G."/>
            <person name="Tucker S.L."/>
            <person name="Andersen A.W."/>
            <person name="Bhasin A."/>
            <person name="Bode E."/>
            <person name="Bode H.B."/>
            <person name="Brachmann A.O."/>
            <person name="Cowles C.E."/>
            <person name="Cowles K.N."/>
            <person name="Darby C."/>
            <person name="de Leon L."/>
            <person name="Drace K."/>
            <person name="Du Z."/>
            <person name="Givaudan A."/>
            <person name="Herbert Tran E.E."/>
            <person name="Jewell K.A."/>
            <person name="Knack J.J."/>
            <person name="Krasomil-Osterfeld K.C."/>
            <person name="Kukor R."/>
            <person name="Lanois A."/>
            <person name="Latreille P."/>
            <person name="Leimgruber N.K."/>
            <person name="Lipke C.M."/>
            <person name="Liu R."/>
            <person name="Lu X."/>
            <person name="Martens E.C."/>
            <person name="Marri P.R."/>
            <person name="Medigue C."/>
            <person name="Menard M.L."/>
            <person name="Miller N.M."/>
            <person name="Morales-Soto N."/>
            <person name="Norton S."/>
            <person name="Ogier J.C."/>
            <person name="Orchard S.S."/>
            <person name="Park D."/>
            <person name="Park Y."/>
            <person name="Qurollo B.A."/>
            <person name="Sugar D.R."/>
            <person name="Richards G.R."/>
            <person name="Rouy Z."/>
            <person name="Slominski B."/>
            <person name="Slominski K."/>
            <person name="Snyder H."/>
            <person name="Tjaden B.C."/>
            <person name="van der Hoeven R."/>
            <person name="Welch R.D."/>
            <person name="Wheeler C."/>
            <person name="Xiang B."/>
            <person name="Barbazuk B."/>
            <person name="Gaudriault S."/>
            <person name="Goodner B."/>
            <person name="Slater S.C."/>
            <person name="Forst S."/>
            <person name="Goldman B.S."/>
            <person name="Goodrich-Blair H."/>
        </authorList>
    </citation>
    <scope>NUCLEOTIDE SEQUENCE [LARGE SCALE GENOMIC DNA]</scope>
    <source>
        <strain evidence="2">ATCC 19061 / DSM 3370 / CCUG 14189 / LMG 1036 / NCIMB 9965 / AN6</strain>
    </source>
</reference>
<sequence>MSRFISYQYFYNGVDYKSECLQGSINKQNYTFVPIFLMDTEHMLAHVIMRQHQTVIHQAG</sequence>
<name>D3VLP3_XENNA</name>
<dbReference type="EMBL" id="FN667742">
    <property type="protein sequence ID" value="CBJ91369.1"/>
    <property type="molecule type" value="Genomic_DNA"/>
</dbReference>
<dbReference type="GeneID" id="24905643"/>
<dbReference type="AlphaFoldDB" id="D3VLP3"/>
<keyword evidence="2" id="KW-1185">Reference proteome</keyword>